<organism evidence="2 3">
    <name type="scientific">Cnephaeus nilssonii</name>
    <name type="common">Northern bat</name>
    <name type="synonym">Eptesicus nilssonii</name>
    <dbReference type="NCBI Taxonomy" id="3371016"/>
    <lineage>
        <taxon>Eukaryota</taxon>
        <taxon>Metazoa</taxon>
        <taxon>Chordata</taxon>
        <taxon>Craniata</taxon>
        <taxon>Vertebrata</taxon>
        <taxon>Euteleostomi</taxon>
        <taxon>Mammalia</taxon>
        <taxon>Eutheria</taxon>
        <taxon>Laurasiatheria</taxon>
        <taxon>Chiroptera</taxon>
        <taxon>Yangochiroptera</taxon>
        <taxon>Vespertilionidae</taxon>
        <taxon>Cnephaeus</taxon>
    </lineage>
</organism>
<dbReference type="AlphaFoldDB" id="A0AA40HHT0"/>
<evidence type="ECO:0000313" key="3">
    <source>
        <dbReference type="Proteomes" id="UP001177744"/>
    </source>
</evidence>
<feature type="compositionally biased region" description="Basic residues" evidence="1">
    <location>
        <begin position="1"/>
        <end position="10"/>
    </location>
</feature>
<sequence length="73" mass="8141">MWLGHTRRAPRGWVRQEHRASQMQLQNKVKKYLKRKRQLGALSDPEQAPGTAVTELPDVDPPAACEPLASAPA</sequence>
<feature type="non-terminal residue" evidence="2">
    <location>
        <position position="73"/>
    </location>
</feature>
<gene>
    <name evidence="2" type="ORF">QTO34_009451</name>
</gene>
<feature type="region of interest" description="Disordered" evidence="1">
    <location>
        <begin position="40"/>
        <end position="73"/>
    </location>
</feature>
<feature type="region of interest" description="Disordered" evidence="1">
    <location>
        <begin position="1"/>
        <end position="27"/>
    </location>
</feature>
<dbReference type="EMBL" id="JAULJE010000020">
    <property type="protein sequence ID" value="KAK1331494.1"/>
    <property type="molecule type" value="Genomic_DNA"/>
</dbReference>
<comment type="caution">
    <text evidence="2">The sequence shown here is derived from an EMBL/GenBank/DDBJ whole genome shotgun (WGS) entry which is preliminary data.</text>
</comment>
<proteinExistence type="predicted"/>
<evidence type="ECO:0000256" key="1">
    <source>
        <dbReference type="SAM" id="MobiDB-lite"/>
    </source>
</evidence>
<accession>A0AA40HHT0</accession>
<evidence type="ECO:0000313" key="2">
    <source>
        <dbReference type="EMBL" id="KAK1331494.1"/>
    </source>
</evidence>
<protein>
    <submittedName>
        <fullName evidence="2">Uncharacterized protein</fullName>
    </submittedName>
</protein>
<keyword evidence="3" id="KW-1185">Reference proteome</keyword>
<reference evidence="2" key="1">
    <citation type="submission" date="2023-06" db="EMBL/GenBank/DDBJ databases">
        <title>Reference genome for the Northern bat (Eptesicus nilssonii), a most northern bat species.</title>
        <authorList>
            <person name="Laine V.N."/>
            <person name="Pulliainen A.T."/>
            <person name="Lilley T.M."/>
        </authorList>
    </citation>
    <scope>NUCLEOTIDE SEQUENCE</scope>
    <source>
        <strain evidence="2">BLF_Eptnil</strain>
        <tissue evidence="2">Kidney</tissue>
    </source>
</reference>
<name>A0AA40HHT0_CNENI</name>
<dbReference type="Proteomes" id="UP001177744">
    <property type="component" value="Unassembled WGS sequence"/>
</dbReference>